<name>A0A183TJC0_SCHSO</name>
<proteinExistence type="predicted"/>
<protein>
    <submittedName>
        <fullName evidence="1">Ovule protein</fullName>
    </submittedName>
</protein>
<dbReference type="AlphaFoldDB" id="A0A183TJC0"/>
<reference evidence="1" key="1">
    <citation type="submission" date="2016-06" db="UniProtKB">
        <authorList>
            <consortium name="WormBaseParasite"/>
        </authorList>
    </citation>
    <scope>IDENTIFICATION</scope>
</reference>
<dbReference type="WBParaSite" id="SSLN_0001720101-mRNA-1">
    <property type="protein sequence ID" value="SSLN_0001720101-mRNA-1"/>
    <property type="gene ID" value="SSLN_0001720101"/>
</dbReference>
<sequence>LLRNPTFYDDPSNDVISNTDSLQSCFSHFSRKWLASLSWFNM</sequence>
<accession>A0A183TJC0</accession>
<organism evidence="1">
    <name type="scientific">Schistocephalus solidus</name>
    <name type="common">Tapeworm</name>
    <dbReference type="NCBI Taxonomy" id="70667"/>
    <lineage>
        <taxon>Eukaryota</taxon>
        <taxon>Metazoa</taxon>
        <taxon>Spiralia</taxon>
        <taxon>Lophotrochozoa</taxon>
        <taxon>Platyhelminthes</taxon>
        <taxon>Cestoda</taxon>
        <taxon>Eucestoda</taxon>
        <taxon>Diphyllobothriidea</taxon>
        <taxon>Diphyllobothriidae</taxon>
        <taxon>Schistocephalus</taxon>
    </lineage>
</organism>
<evidence type="ECO:0000313" key="1">
    <source>
        <dbReference type="WBParaSite" id="SSLN_0001720101-mRNA-1"/>
    </source>
</evidence>